<dbReference type="EMBL" id="BAABIQ010000006">
    <property type="protein sequence ID" value="GAA4786182.1"/>
    <property type="molecule type" value="Genomic_DNA"/>
</dbReference>
<evidence type="ECO:0000313" key="2">
    <source>
        <dbReference type="Proteomes" id="UP001501411"/>
    </source>
</evidence>
<sequence length="105" mass="12182">MSNASPKDPAPCHCCAHLFRLIFAEVTDLKEHTEKISRFILNKEAEETIYRDAVYVLDRVGISDSTLLRCQRKGQINVAKLSKGKKQFRDQDVERLRREYWGLEG</sequence>
<evidence type="ECO:0008006" key="3">
    <source>
        <dbReference type="Google" id="ProtNLM"/>
    </source>
</evidence>
<comment type="caution">
    <text evidence="1">The sequence shown here is derived from an EMBL/GenBank/DDBJ whole genome shotgun (WGS) entry which is preliminary data.</text>
</comment>
<gene>
    <name evidence="1" type="ORF">GCM10023231_12640</name>
</gene>
<dbReference type="RefSeq" id="WP_345230903.1">
    <property type="nucleotide sequence ID" value="NZ_BAABIQ010000006.1"/>
</dbReference>
<dbReference type="Gene3D" id="1.10.1660.10">
    <property type="match status" value="1"/>
</dbReference>
<evidence type="ECO:0000313" key="1">
    <source>
        <dbReference type="EMBL" id="GAA4786182.1"/>
    </source>
</evidence>
<reference evidence="2" key="1">
    <citation type="journal article" date="2019" name="Int. J. Syst. Evol. Microbiol.">
        <title>The Global Catalogue of Microorganisms (GCM) 10K type strain sequencing project: providing services to taxonomists for standard genome sequencing and annotation.</title>
        <authorList>
            <consortium name="The Broad Institute Genomics Platform"/>
            <consortium name="The Broad Institute Genome Sequencing Center for Infectious Disease"/>
            <person name="Wu L."/>
            <person name="Ma J."/>
        </authorList>
    </citation>
    <scope>NUCLEOTIDE SEQUENCE [LARGE SCALE GENOMIC DNA]</scope>
    <source>
        <strain evidence="2">JCM 18200</strain>
    </source>
</reference>
<dbReference type="Proteomes" id="UP001501411">
    <property type="component" value="Unassembled WGS sequence"/>
</dbReference>
<keyword evidence="2" id="KW-1185">Reference proteome</keyword>
<protein>
    <recommendedName>
        <fullName evidence="3">Helix-turn-helix domain-containing protein</fullName>
    </recommendedName>
</protein>
<accession>A0ABP9AUR7</accession>
<organism evidence="1 2">
    <name type="scientific">Olivibacter ginsenosidimutans</name>
    <dbReference type="NCBI Taxonomy" id="1176537"/>
    <lineage>
        <taxon>Bacteria</taxon>
        <taxon>Pseudomonadati</taxon>
        <taxon>Bacteroidota</taxon>
        <taxon>Sphingobacteriia</taxon>
        <taxon>Sphingobacteriales</taxon>
        <taxon>Sphingobacteriaceae</taxon>
        <taxon>Olivibacter</taxon>
    </lineage>
</organism>
<proteinExistence type="predicted"/>
<name>A0ABP9AUR7_9SPHI</name>